<dbReference type="Proteomes" id="UP000502721">
    <property type="component" value="Segment"/>
</dbReference>
<dbReference type="KEGG" id="vg:65101952"/>
<dbReference type="InterPro" id="IPR009946">
    <property type="entry name" value="AcMNPV_Orf4"/>
</dbReference>
<proteinExistence type="predicted"/>
<evidence type="ECO:0000313" key="2">
    <source>
        <dbReference type="Proteomes" id="UP000502721"/>
    </source>
</evidence>
<evidence type="ECO:0000313" key="1">
    <source>
        <dbReference type="EMBL" id="AOT85590.1"/>
    </source>
</evidence>
<accession>A0A288Q7L8</accession>
<dbReference type="RefSeq" id="YP_010086734.1">
    <property type="nucleotide sequence ID" value="NC_055467.1"/>
</dbReference>
<dbReference type="GeneID" id="65101952"/>
<sequence>MVVGAGGAVAARLDRANAQTRQNLLSLLAAAGSYRNFYEMATACLYTIVFSENYEQMHLCKLVIALINLERNVFGRSLLLNGLTNFLIANSDGATLQHTILANVLSVILNTYY</sequence>
<reference evidence="1" key="1">
    <citation type="submission" date="2018-05" db="EMBL/GenBank/DDBJ databases">
        <title>Genome sequence and analysis of Cyclophragma undans nucleopolyhedrovirus: a distinct group I alphabaculovirus.</title>
        <authorList>
            <person name="Zhu Z."/>
            <person name="Yin F."/>
            <person name="Liu X."/>
            <person name="Hou D."/>
            <person name="Wang J."/>
            <person name="Zhang L."/>
            <person name="Arif B."/>
            <person name="Wang H."/>
            <person name="Deng F."/>
            <person name="Hu Z."/>
        </authorList>
    </citation>
    <scope>NUCLEOTIDE SEQUENCE [LARGE SCALE GENOMIC DNA]</scope>
    <source>
        <strain evidence="1">Whiov</strain>
    </source>
</reference>
<dbReference type="EMBL" id="KT957089">
    <property type="protein sequence ID" value="AOT85590.1"/>
    <property type="molecule type" value="Genomic_DNA"/>
</dbReference>
<name>A0A288Q7L8_9ABAC</name>
<keyword evidence="2" id="KW-1185">Reference proteome</keyword>
<organism evidence="1 2">
    <name type="scientific">Cyclophragma undans nucleopolyhedrovirus</name>
    <dbReference type="NCBI Taxonomy" id="1906244"/>
    <lineage>
        <taxon>Viruses</taxon>
        <taxon>Viruses incertae sedis</taxon>
        <taxon>Naldaviricetes</taxon>
        <taxon>Lefavirales</taxon>
        <taxon>Baculoviridae</taxon>
        <taxon>Alphabaculovirus</taxon>
        <taxon>Alphabaculovirus cycundantis</taxon>
    </lineage>
</organism>
<protein>
    <submittedName>
        <fullName evidence="1">Cyun132</fullName>
    </submittedName>
</protein>
<dbReference type="Pfam" id="PF07346">
    <property type="entry name" value="DUF1477"/>
    <property type="match status" value="1"/>
</dbReference>